<protein>
    <recommendedName>
        <fullName evidence="4 6">Molybdenum cofactor biosynthesis protein B</fullName>
    </recommendedName>
</protein>
<evidence type="ECO:0000256" key="4">
    <source>
        <dbReference type="ARBA" id="ARBA00015262"/>
    </source>
</evidence>
<dbReference type="UniPathway" id="UPA00344"/>
<dbReference type="Gene3D" id="3.40.980.10">
    <property type="entry name" value="MoaB/Mog-like domain"/>
    <property type="match status" value="1"/>
</dbReference>
<dbReference type="NCBIfam" id="TIGR00177">
    <property type="entry name" value="molyb_syn"/>
    <property type="match status" value="1"/>
</dbReference>
<evidence type="ECO:0000256" key="3">
    <source>
        <dbReference type="ARBA" id="ARBA00006112"/>
    </source>
</evidence>
<dbReference type="AlphaFoldDB" id="A0A494Z514"/>
<feature type="domain" description="MoaB/Mog" evidence="7">
    <location>
        <begin position="21"/>
        <end position="166"/>
    </location>
</feature>
<dbReference type="SMART" id="SM00852">
    <property type="entry name" value="MoCF_biosynth"/>
    <property type="match status" value="1"/>
</dbReference>
<evidence type="ECO:0000256" key="1">
    <source>
        <dbReference type="ARBA" id="ARBA00003487"/>
    </source>
</evidence>
<dbReference type="InterPro" id="IPR001453">
    <property type="entry name" value="MoaB/Mog_dom"/>
</dbReference>
<dbReference type="PANTHER" id="PTHR43232">
    <property type="entry name" value="MOLYBDENUM COFACTOR BIOSYNTHESIS PROTEIN B"/>
    <property type="match status" value="1"/>
</dbReference>
<dbReference type="CDD" id="cd00886">
    <property type="entry name" value="MogA_MoaB"/>
    <property type="match status" value="1"/>
</dbReference>
<comment type="pathway">
    <text evidence="2 6">Cofactor biosynthesis; molybdopterin biosynthesis.</text>
</comment>
<keyword evidence="5 6" id="KW-0501">Molybdenum cofactor biosynthesis</keyword>
<comment type="function">
    <text evidence="1 6">May be involved in the biosynthesis of molybdopterin.</text>
</comment>
<dbReference type="Pfam" id="PF00994">
    <property type="entry name" value="MoCF_biosynth"/>
    <property type="match status" value="1"/>
</dbReference>
<accession>A0A494Z514</accession>
<dbReference type="SUPFAM" id="SSF53218">
    <property type="entry name" value="Molybdenum cofactor biosynthesis proteins"/>
    <property type="match status" value="1"/>
</dbReference>
<dbReference type="EMBL" id="RBZO01000004">
    <property type="protein sequence ID" value="RKQ17565.1"/>
    <property type="molecule type" value="Genomic_DNA"/>
</dbReference>
<evidence type="ECO:0000256" key="2">
    <source>
        <dbReference type="ARBA" id="ARBA00005046"/>
    </source>
</evidence>
<evidence type="ECO:0000313" key="9">
    <source>
        <dbReference type="Proteomes" id="UP000281813"/>
    </source>
</evidence>
<proteinExistence type="inferred from homology"/>
<evidence type="ECO:0000256" key="5">
    <source>
        <dbReference type="ARBA" id="ARBA00023150"/>
    </source>
</evidence>
<dbReference type="OrthoDB" id="9784492at2"/>
<evidence type="ECO:0000313" key="8">
    <source>
        <dbReference type="EMBL" id="RKQ17565.1"/>
    </source>
</evidence>
<keyword evidence="9" id="KW-1185">Reference proteome</keyword>
<name>A0A494Z514_9BACI</name>
<dbReference type="GO" id="GO:0006777">
    <property type="term" value="P:Mo-molybdopterin cofactor biosynthetic process"/>
    <property type="evidence" value="ECO:0007669"/>
    <property type="project" value="UniProtKB-UniRule"/>
</dbReference>
<dbReference type="PIRSF" id="PIRSF006443">
    <property type="entry name" value="MoaB"/>
    <property type="match status" value="1"/>
</dbReference>
<organism evidence="8 9">
    <name type="scientific">Oceanobacillus bengalensis</name>
    <dbReference type="NCBI Taxonomy" id="1435466"/>
    <lineage>
        <taxon>Bacteria</taxon>
        <taxon>Bacillati</taxon>
        <taxon>Bacillota</taxon>
        <taxon>Bacilli</taxon>
        <taxon>Bacillales</taxon>
        <taxon>Bacillaceae</taxon>
        <taxon>Oceanobacillus</taxon>
    </lineage>
</organism>
<evidence type="ECO:0000256" key="6">
    <source>
        <dbReference type="PIRNR" id="PIRNR006443"/>
    </source>
</evidence>
<sequence length="176" mass="19778">MGVRYLLKEHRKISTMKVNCAVITVSDTRNRETDKSGKRIIDLLKDSSHQINMYDITTDDKREIQQSIEAIIERDDVDAVIVNGGTGIAYRDVTIESVQPLFDKELPGFGELFRHLSYQYDIGTASILSRATCGIANHRVIFCLPGSTSAVTLAMEKIILPEIGHMVMELKKDLHN</sequence>
<dbReference type="Proteomes" id="UP000281813">
    <property type="component" value="Unassembled WGS sequence"/>
</dbReference>
<gene>
    <name evidence="8" type="ORF">D8M05_03985</name>
</gene>
<dbReference type="InterPro" id="IPR012245">
    <property type="entry name" value="MoaB"/>
</dbReference>
<dbReference type="PANTHER" id="PTHR43232:SF2">
    <property type="entry name" value="MOLYBDENUM COFACTOR BIOSYNTHESIS PROTEIN B"/>
    <property type="match status" value="1"/>
</dbReference>
<comment type="caution">
    <text evidence="8">The sequence shown here is derived from an EMBL/GenBank/DDBJ whole genome shotgun (WGS) entry which is preliminary data.</text>
</comment>
<dbReference type="GO" id="GO:0005829">
    <property type="term" value="C:cytosol"/>
    <property type="evidence" value="ECO:0007669"/>
    <property type="project" value="TreeGrafter"/>
</dbReference>
<comment type="similarity">
    <text evidence="3 6">Belongs to the MoaB/Mog family.</text>
</comment>
<dbReference type="FunFam" id="3.40.980.10:FF:000006">
    <property type="entry name" value="Molybdenum cofactor biosynthesis protein B"/>
    <property type="match status" value="1"/>
</dbReference>
<reference evidence="8 9" key="1">
    <citation type="journal article" date="2015" name="Antonie Van Leeuwenhoek">
        <title>Oceanobacillus bengalensis sp. nov., a bacterium isolated from seawater of the Bay of Bengal.</title>
        <authorList>
            <person name="Yongchang O."/>
            <person name="Xiang W."/>
            <person name="Wang G."/>
        </authorList>
    </citation>
    <scope>NUCLEOTIDE SEQUENCE [LARGE SCALE GENOMIC DNA]</scope>
    <source>
        <strain evidence="8 9">MCCC 1K00260</strain>
    </source>
</reference>
<dbReference type="InterPro" id="IPR036425">
    <property type="entry name" value="MoaB/Mog-like_dom_sf"/>
</dbReference>
<evidence type="ECO:0000259" key="7">
    <source>
        <dbReference type="SMART" id="SM00852"/>
    </source>
</evidence>